<dbReference type="InterPro" id="IPR023395">
    <property type="entry name" value="MCP_dom_sf"/>
</dbReference>
<comment type="caution">
    <text evidence="11">The sequence shown here is derived from an EMBL/GenBank/DDBJ whole genome shotgun (WGS) entry which is preliminary data.</text>
</comment>
<keyword evidence="5" id="KW-0677">Repeat</keyword>
<proteinExistence type="inferred from homology"/>
<dbReference type="AlphaFoldDB" id="A0A8H8DJP2"/>
<dbReference type="SUPFAM" id="SSF103506">
    <property type="entry name" value="Mitochondrial carrier"/>
    <property type="match status" value="1"/>
</dbReference>
<evidence type="ECO:0000313" key="11">
    <source>
        <dbReference type="EMBL" id="KAG5461019.1"/>
    </source>
</evidence>
<feature type="repeat" description="Solcar" evidence="9">
    <location>
        <begin position="33"/>
        <end position="120"/>
    </location>
</feature>
<keyword evidence="8 9" id="KW-0472">Membrane</keyword>
<dbReference type="InterPro" id="IPR050567">
    <property type="entry name" value="Mitochondrial_Carrier"/>
</dbReference>
<evidence type="ECO:0000256" key="5">
    <source>
        <dbReference type="ARBA" id="ARBA00022737"/>
    </source>
</evidence>
<dbReference type="PANTHER" id="PTHR45624">
    <property type="entry name" value="MITOCHONDRIAL BASIC AMINO ACIDS TRANSPORTER-RELATED"/>
    <property type="match status" value="1"/>
</dbReference>
<dbReference type="OrthoDB" id="2139348at2759"/>
<comment type="subcellular location">
    <subcellularLocation>
        <location evidence="1">Mitochondrion membrane</location>
        <topology evidence="1">Multi-pass membrane protein</topology>
    </subcellularLocation>
</comment>
<evidence type="ECO:0000256" key="4">
    <source>
        <dbReference type="ARBA" id="ARBA00022692"/>
    </source>
</evidence>
<evidence type="ECO:0000256" key="6">
    <source>
        <dbReference type="ARBA" id="ARBA00022989"/>
    </source>
</evidence>
<evidence type="ECO:0000256" key="3">
    <source>
        <dbReference type="ARBA" id="ARBA00022448"/>
    </source>
</evidence>
<name>A0A8H8DJP2_9FUNG</name>
<dbReference type="PROSITE" id="PS50920">
    <property type="entry name" value="SOLCAR"/>
    <property type="match status" value="1"/>
</dbReference>
<dbReference type="GO" id="GO:1990575">
    <property type="term" value="P:mitochondrial L-ornithine transmembrane transport"/>
    <property type="evidence" value="ECO:0007669"/>
    <property type="project" value="TreeGrafter"/>
</dbReference>
<organism evidence="11 12">
    <name type="scientific">Olpidium bornovanus</name>
    <dbReference type="NCBI Taxonomy" id="278681"/>
    <lineage>
        <taxon>Eukaryota</taxon>
        <taxon>Fungi</taxon>
        <taxon>Fungi incertae sedis</taxon>
        <taxon>Olpidiomycota</taxon>
        <taxon>Olpidiomycotina</taxon>
        <taxon>Olpidiomycetes</taxon>
        <taxon>Olpidiales</taxon>
        <taxon>Olpidiaceae</taxon>
        <taxon>Olpidium</taxon>
    </lineage>
</organism>
<dbReference type="GO" id="GO:0031966">
    <property type="term" value="C:mitochondrial membrane"/>
    <property type="evidence" value="ECO:0007669"/>
    <property type="project" value="UniProtKB-SubCell"/>
</dbReference>
<evidence type="ECO:0000313" key="12">
    <source>
        <dbReference type="Proteomes" id="UP000673691"/>
    </source>
</evidence>
<dbReference type="Proteomes" id="UP000673691">
    <property type="component" value="Unassembled WGS sequence"/>
</dbReference>
<evidence type="ECO:0000256" key="1">
    <source>
        <dbReference type="ARBA" id="ARBA00004225"/>
    </source>
</evidence>
<feature type="non-terminal residue" evidence="11">
    <location>
        <position position="195"/>
    </location>
</feature>
<protein>
    <submittedName>
        <fullName evidence="11">Mitochondrial carrier domain-containing protein</fullName>
    </submittedName>
</protein>
<keyword evidence="4 9" id="KW-0812">Transmembrane</keyword>
<comment type="similarity">
    <text evidence="2 10">Belongs to the mitochondrial carrier (TC 2.A.29) family.</text>
</comment>
<evidence type="ECO:0000256" key="7">
    <source>
        <dbReference type="ARBA" id="ARBA00023128"/>
    </source>
</evidence>
<keyword evidence="12" id="KW-1185">Reference proteome</keyword>
<keyword evidence="6" id="KW-1133">Transmembrane helix</keyword>
<keyword evidence="7" id="KW-0496">Mitochondrion</keyword>
<keyword evidence="3 10" id="KW-0813">Transport</keyword>
<dbReference type="EMBL" id="JAEFCI010004318">
    <property type="protein sequence ID" value="KAG5461019.1"/>
    <property type="molecule type" value="Genomic_DNA"/>
</dbReference>
<dbReference type="PANTHER" id="PTHR45624:SF31">
    <property type="entry name" value="MITOCHONDRIAL ORNITHINE TRANSPORTER 1"/>
    <property type="match status" value="1"/>
</dbReference>
<evidence type="ECO:0000256" key="8">
    <source>
        <dbReference type="ARBA" id="ARBA00023136"/>
    </source>
</evidence>
<dbReference type="Pfam" id="PF00153">
    <property type="entry name" value="Mito_carr"/>
    <property type="match status" value="1"/>
</dbReference>
<gene>
    <name evidence="11" type="ORF">BJ554DRAFT_6855</name>
</gene>
<reference evidence="11 12" key="1">
    <citation type="journal article" name="Sci. Rep.">
        <title>Genome-scale phylogenetic analyses confirm Olpidium as the closest living zoosporic fungus to the non-flagellated, terrestrial fungi.</title>
        <authorList>
            <person name="Chang Y."/>
            <person name="Rochon D."/>
            <person name="Sekimoto S."/>
            <person name="Wang Y."/>
            <person name="Chovatia M."/>
            <person name="Sandor L."/>
            <person name="Salamov A."/>
            <person name="Grigoriev I.V."/>
            <person name="Stajich J.E."/>
            <person name="Spatafora J.W."/>
        </authorList>
    </citation>
    <scope>NUCLEOTIDE SEQUENCE [LARGE SCALE GENOMIC DNA]</scope>
    <source>
        <strain evidence="11">S191</strain>
    </source>
</reference>
<dbReference type="InterPro" id="IPR018108">
    <property type="entry name" value="MCP_transmembrane"/>
</dbReference>
<dbReference type="Gene3D" id="1.50.40.10">
    <property type="entry name" value="Mitochondrial carrier domain"/>
    <property type="match status" value="1"/>
</dbReference>
<sequence length="195" mass="20822">MFGAMVETAVLFLAYNHIQRLIRPAGQPDSTPMTMSQLCFAGALSGSLLSFLLTPIELVKCQLQVAPAGSEKYSGPWSVVLHNFRTNGLAGFYRGHTGTFFRETGGGLVWFGVYEAVCRWQLERAAEIAADNGRRCGGGPAGSAEALASRARTPVKDDLGPVELMVAGAAAGLAFKGILFPTDLIKSQMQTEDVH</sequence>
<accession>A0A8H8DJP2</accession>
<evidence type="ECO:0000256" key="10">
    <source>
        <dbReference type="RuleBase" id="RU000488"/>
    </source>
</evidence>
<evidence type="ECO:0000256" key="2">
    <source>
        <dbReference type="ARBA" id="ARBA00006375"/>
    </source>
</evidence>
<dbReference type="GO" id="GO:0000064">
    <property type="term" value="F:L-ornithine transmembrane transporter activity"/>
    <property type="evidence" value="ECO:0007669"/>
    <property type="project" value="TreeGrafter"/>
</dbReference>
<evidence type="ECO:0000256" key="9">
    <source>
        <dbReference type="PROSITE-ProRule" id="PRU00282"/>
    </source>
</evidence>